<gene>
    <name evidence="2" type="ORF">B8W98_05965</name>
</gene>
<keyword evidence="1" id="KW-0472">Membrane</keyword>
<evidence type="ECO:0000313" key="2">
    <source>
        <dbReference type="EMBL" id="PAK83854.1"/>
    </source>
</evidence>
<reference evidence="2 3" key="1">
    <citation type="submission" date="2017-04" db="EMBL/GenBank/DDBJ databases">
        <title>Kefir bacterial isolates.</title>
        <authorList>
            <person name="Kim Y."/>
            <person name="Blasche S."/>
            <person name="Patil K.R."/>
        </authorList>
    </citation>
    <scope>NUCLEOTIDE SEQUENCE [LARGE SCALE GENOMIC DNA]</scope>
    <source>
        <strain evidence="2 3">OG2</strain>
    </source>
</reference>
<name>A0A269YE82_9LACO</name>
<organism evidence="2 3">
    <name type="scientific">Lentilactobacillus parakefiri</name>
    <dbReference type="NCBI Taxonomy" id="152332"/>
    <lineage>
        <taxon>Bacteria</taxon>
        <taxon>Bacillati</taxon>
        <taxon>Bacillota</taxon>
        <taxon>Bacilli</taxon>
        <taxon>Lactobacillales</taxon>
        <taxon>Lactobacillaceae</taxon>
        <taxon>Lentilactobacillus</taxon>
    </lineage>
</organism>
<dbReference type="Proteomes" id="UP000216802">
    <property type="component" value="Unassembled WGS sequence"/>
</dbReference>
<keyword evidence="1" id="KW-0812">Transmembrane</keyword>
<sequence length="97" mass="10448">MNCKYPFNQNVGVIMVNIGKTGRILTKLLIAFIVIIIVGLLGMSLSAKNAVRARMMIDGHPVAAVTCHPRYTKDGSQALGGNVYTISSKYAYKTGTT</sequence>
<accession>A0A269YE82</accession>
<evidence type="ECO:0000313" key="3">
    <source>
        <dbReference type="Proteomes" id="UP000216802"/>
    </source>
</evidence>
<feature type="transmembrane region" description="Helical" evidence="1">
    <location>
        <begin position="24"/>
        <end position="47"/>
    </location>
</feature>
<comment type="caution">
    <text evidence="2">The sequence shown here is derived from an EMBL/GenBank/DDBJ whole genome shotgun (WGS) entry which is preliminary data.</text>
</comment>
<protein>
    <submittedName>
        <fullName evidence="2">Uncharacterized protein</fullName>
    </submittedName>
</protein>
<dbReference type="AlphaFoldDB" id="A0A269YE82"/>
<evidence type="ECO:0000256" key="1">
    <source>
        <dbReference type="SAM" id="Phobius"/>
    </source>
</evidence>
<dbReference type="EMBL" id="NCXI01000035">
    <property type="protein sequence ID" value="PAK83854.1"/>
    <property type="molecule type" value="Genomic_DNA"/>
</dbReference>
<proteinExistence type="predicted"/>
<keyword evidence="1" id="KW-1133">Transmembrane helix</keyword>